<dbReference type="Pfam" id="PF01535">
    <property type="entry name" value="PPR"/>
    <property type="match status" value="2"/>
</dbReference>
<evidence type="ECO:0008006" key="7">
    <source>
        <dbReference type="Google" id="ProtNLM"/>
    </source>
</evidence>
<dbReference type="InterPro" id="IPR002885">
    <property type="entry name" value="PPR_rpt"/>
</dbReference>
<feature type="non-terminal residue" evidence="5">
    <location>
        <position position="611"/>
    </location>
</feature>
<dbReference type="Proteomes" id="UP000824890">
    <property type="component" value="Unassembled WGS sequence"/>
</dbReference>
<feature type="repeat" description="PPR" evidence="3">
    <location>
        <begin position="295"/>
        <end position="329"/>
    </location>
</feature>
<evidence type="ECO:0000256" key="4">
    <source>
        <dbReference type="SAM" id="Phobius"/>
    </source>
</evidence>
<evidence type="ECO:0000256" key="1">
    <source>
        <dbReference type="ARBA" id="ARBA00007626"/>
    </source>
</evidence>
<feature type="transmembrane region" description="Helical" evidence="4">
    <location>
        <begin position="523"/>
        <end position="540"/>
    </location>
</feature>
<feature type="repeat" description="PPR" evidence="3">
    <location>
        <begin position="376"/>
        <end position="406"/>
    </location>
</feature>
<gene>
    <name evidence="5" type="ORF">HID58_066264</name>
</gene>
<dbReference type="Pfam" id="PF13041">
    <property type="entry name" value="PPR_2"/>
    <property type="match status" value="1"/>
</dbReference>
<comment type="caution">
    <text evidence="5">The sequence shown here is derived from an EMBL/GenBank/DDBJ whole genome shotgun (WGS) entry which is preliminary data.</text>
</comment>
<name>A0ABQ7ZF62_BRANA</name>
<accession>A0ABQ7ZF62</accession>
<dbReference type="PANTHER" id="PTHR46128:SF73">
    <property type="entry name" value="CRIB DOMAIN-CONTAINING PROTEIN"/>
    <property type="match status" value="1"/>
</dbReference>
<evidence type="ECO:0000313" key="6">
    <source>
        <dbReference type="Proteomes" id="UP000824890"/>
    </source>
</evidence>
<dbReference type="Gene3D" id="1.25.40.10">
    <property type="entry name" value="Tetratricopeptide repeat domain"/>
    <property type="match status" value="3"/>
</dbReference>
<feature type="repeat" description="PPR" evidence="3">
    <location>
        <begin position="260"/>
        <end position="294"/>
    </location>
</feature>
<dbReference type="Pfam" id="PF12854">
    <property type="entry name" value="PPR_1"/>
    <property type="match status" value="1"/>
</dbReference>
<comment type="similarity">
    <text evidence="1">Belongs to the PPR family. P subfamily.</text>
</comment>
<keyword evidence="4" id="KW-1133">Transmembrane helix</keyword>
<dbReference type="InterPro" id="IPR011990">
    <property type="entry name" value="TPR-like_helical_dom_sf"/>
</dbReference>
<reference evidence="5 6" key="1">
    <citation type="submission" date="2021-05" db="EMBL/GenBank/DDBJ databases">
        <title>Genome Assembly of Synthetic Allotetraploid Brassica napus Reveals Homoeologous Exchanges between Subgenomes.</title>
        <authorList>
            <person name="Davis J.T."/>
        </authorList>
    </citation>
    <scope>NUCLEOTIDE SEQUENCE [LARGE SCALE GENOMIC DNA]</scope>
    <source>
        <strain evidence="6">cv. Da-Ae</strain>
        <tissue evidence="5">Seedling</tissue>
    </source>
</reference>
<keyword evidence="4" id="KW-0812">Transmembrane</keyword>
<dbReference type="NCBIfam" id="TIGR00756">
    <property type="entry name" value="PPR"/>
    <property type="match status" value="4"/>
</dbReference>
<keyword evidence="2" id="KW-0677">Repeat</keyword>
<dbReference type="InterPro" id="IPR050872">
    <property type="entry name" value="PPR_P_subfamily"/>
</dbReference>
<keyword evidence="6" id="KW-1185">Reference proteome</keyword>
<dbReference type="EMBL" id="JAGKQM010000015">
    <property type="protein sequence ID" value="KAH0878870.1"/>
    <property type="molecule type" value="Genomic_DNA"/>
</dbReference>
<feature type="repeat" description="PPR" evidence="3">
    <location>
        <begin position="341"/>
        <end position="375"/>
    </location>
</feature>
<protein>
    <recommendedName>
        <fullName evidence="7">Pentatricopeptide repeat-containing protein</fullName>
    </recommendedName>
</protein>
<proteinExistence type="inferred from homology"/>
<evidence type="ECO:0000256" key="2">
    <source>
        <dbReference type="ARBA" id="ARBA00022737"/>
    </source>
</evidence>
<organism evidence="5 6">
    <name type="scientific">Brassica napus</name>
    <name type="common">Rape</name>
    <dbReference type="NCBI Taxonomy" id="3708"/>
    <lineage>
        <taxon>Eukaryota</taxon>
        <taxon>Viridiplantae</taxon>
        <taxon>Streptophyta</taxon>
        <taxon>Embryophyta</taxon>
        <taxon>Tracheophyta</taxon>
        <taxon>Spermatophyta</taxon>
        <taxon>Magnoliopsida</taxon>
        <taxon>eudicotyledons</taxon>
        <taxon>Gunneridae</taxon>
        <taxon>Pentapetalae</taxon>
        <taxon>rosids</taxon>
        <taxon>malvids</taxon>
        <taxon>Brassicales</taxon>
        <taxon>Brassicaceae</taxon>
        <taxon>Brassiceae</taxon>
        <taxon>Brassica</taxon>
    </lineage>
</organism>
<sequence length="611" mass="69943">MLNLRLTRILRRPLIRFSASPISNGETDASISTFSSETPAFNHGPLREGVCHGEDDHLSGEVTQLGFGKSPPLNVSEAESGEIRNPRFISFDEINELTEEDDEESLDEWDNGDDLSVLESFGKIPQSREDVNRSFDVEEDESRHPLVRETNRLINLRSSWNPKHEGEMRNLLRSLKPPQVCAVLRSQDDERVALKFFYWADRQWRYRHHPVVYYSMLEVLSKTKLCQGARRVLVLMKRRGQLRDALKVLTLMQRAGVEPDLLVCNTAIDVFVRANRLEKALRFMERMQVIGIVPDVVTYNCLIRGYCDLRRVEEAVELLEEMPNAALSLLDDMYLINKHADVFTYTALVDALGKKGRIEEATKLLNKMLHKGIDPTPVTYRTVIHRYCQMGKVDDLVAILEKMLLRQKCRTVYNQVIEKLCGLGKLEEADKILGKVLRTASTSDAKTCYVLMEGYLKKGAPLSAYKVACRMFNRDLIPDVKMCEKLSKRLVLEGKVEEADQLMLRLVERGRLSPIPLKQSMHLFRFTFIIVTTNFLVNFLRAHAKRVMEYNYMLLYLVADTTSRSQAKHLGSHSGAVKDLVVDALGYQLFCFTYSWKRPTDVLLVAASSLD</sequence>
<evidence type="ECO:0000313" key="5">
    <source>
        <dbReference type="EMBL" id="KAH0878870.1"/>
    </source>
</evidence>
<keyword evidence="4" id="KW-0472">Membrane</keyword>
<dbReference type="SUPFAM" id="SSF48452">
    <property type="entry name" value="TPR-like"/>
    <property type="match status" value="1"/>
</dbReference>
<dbReference type="PROSITE" id="PS51375">
    <property type="entry name" value="PPR"/>
    <property type="match status" value="4"/>
</dbReference>
<dbReference type="PANTHER" id="PTHR46128">
    <property type="entry name" value="MITOCHONDRIAL GROUP I INTRON SPLICING FACTOR CCM1"/>
    <property type="match status" value="1"/>
</dbReference>
<evidence type="ECO:0000256" key="3">
    <source>
        <dbReference type="PROSITE-ProRule" id="PRU00708"/>
    </source>
</evidence>